<evidence type="ECO:0000259" key="1">
    <source>
        <dbReference type="Pfam" id="PF13556"/>
    </source>
</evidence>
<evidence type="ECO:0000313" key="4">
    <source>
        <dbReference type="Proteomes" id="UP000597341"/>
    </source>
</evidence>
<evidence type="ECO:0000259" key="2">
    <source>
        <dbReference type="Pfam" id="PF14361"/>
    </source>
</evidence>
<dbReference type="InterPro" id="IPR051448">
    <property type="entry name" value="CdaR-like_regulators"/>
</dbReference>
<dbReference type="EMBL" id="BNAD01000022">
    <property type="protein sequence ID" value="GHE19333.1"/>
    <property type="molecule type" value="Genomic_DNA"/>
</dbReference>
<comment type="caution">
    <text evidence="3">The sequence shown here is derived from an EMBL/GenBank/DDBJ whole genome shotgun (WGS) entry which is preliminary data.</text>
</comment>
<keyword evidence="4" id="KW-1185">Reference proteome</keyword>
<dbReference type="Pfam" id="PF14361">
    <property type="entry name" value="RsbRD_N"/>
    <property type="match status" value="1"/>
</dbReference>
<dbReference type="PANTHER" id="PTHR33744:SF1">
    <property type="entry name" value="DNA-BINDING TRANSCRIPTIONAL ACTIVATOR ADER"/>
    <property type="match status" value="1"/>
</dbReference>
<dbReference type="InterPro" id="IPR042070">
    <property type="entry name" value="PucR_C-HTH_sf"/>
</dbReference>
<protein>
    <recommendedName>
        <fullName evidence="5">PucR C-terminal helix-turn-helix domain-containing protein</fullName>
    </recommendedName>
</protein>
<dbReference type="RefSeq" id="WP_191281196.1">
    <property type="nucleotide sequence ID" value="NZ_BNAD01000022.1"/>
</dbReference>
<sequence>MTRVDDGVRAGIDPDLAPDPVARAWRLVLHRADEIADVISSRLLAKDIDAYRTISPHLPDDVRHSCREHIRRGLHTLSGVGSDTAPAVELWRETGRRRARQGVPLELVLNAYTMGARVLWEALTETATTHEHVPDADLLGAARGVWANLDVQNAVLIEAYHRERDRVQRRDQQRQQTVLDGLVDGRGGDPTFAANARTALGVGAGDAVACVVVLPGGAVGPGGAGVEGADLVGPVEDRLDRQGLVSHWHVRSGVAYGLVSGTLPDEALLVALLAPVADGRVAVAGSAGGIAGFGTAFHLALRAAETLSYGERGVVGVTDRLPEVLLAGDSHVTPLLVAEAFGELLEHPQAETLVTTLRALLAHDGSPTHAAAELFCHRNTVIYRMKQIERLTGRSLADPRDKVLLWLAVTARAAAEPVRRTR</sequence>
<gene>
    <name evidence="3" type="ORF">GCM10011376_39430</name>
</gene>
<reference evidence="4" key="1">
    <citation type="journal article" date="2019" name="Int. J. Syst. Evol. Microbiol.">
        <title>The Global Catalogue of Microorganisms (GCM) 10K type strain sequencing project: providing services to taxonomists for standard genome sequencing and annotation.</title>
        <authorList>
            <consortium name="The Broad Institute Genomics Platform"/>
            <consortium name="The Broad Institute Genome Sequencing Center for Infectious Disease"/>
            <person name="Wu L."/>
            <person name="Ma J."/>
        </authorList>
    </citation>
    <scope>NUCLEOTIDE SEQUENCE [LARGE SCALE GENOMIC DNA]</scope>
    <source>
        <strain evidence="4">CGMCC 1.12791</strain>
    </source>
</reference>
<dbReference type="Gene3D" id="1.10.10.2840">
    <property type="entry name" value="PucR C-terminal helix-turn-helix domain"/>
    <property type="match status" value="1"/>
</dbReference>
<dbReference type="InterPro" id="IPR025736">
    <property type="entry name" value="PucR_C-HTH_dom"/>
</dbReference>
<evidence type="ECO:0000313" key="3">
    <source>
        <dbReference type="EMBL" id="GHE19333.1"/>
    </source>
</evidence>
<dbReference type="PANTHER" id="PTHR33744">
    <property type="entry name" value="CARBOHYDRATE DIACID REGULATOR"/>
    <property type="match status" value="1"/>
</dbReference>
<name>A0ABQ3HNT5_9ACTN</name>
<evidence type="ECO:0008006" key="5">
    <source>
        <dbReference type="Google" id="ProtNLM"/>
    </source>
</evidence>
<feature type="domain" description="RsbT co-antagonist protein RsbRD N-terminal" evidence="2">
    <location>
        <begin position="43"/>
        <end position="174"/>
    </location>
</feature>
<dbReference type="Pfam" id="PF13556">
    <property type="entry name" value="HTH_30"/>
    <property type="match status" value="1"/>
</dbReference>
<dbReference type="Proteomes" id="UP000597341">
    <property type="component" value="Unassembled WGS sequence"/>
</dbReference>
<accession>A0ABQ3HNT5</accession>
<organism evidence="3 4">
    <name type="scientific">Nocardioides flavus</name>
    <name type="common">ex Wang et al. 2016</name>
    <dbReference type="NCBI Taxonomy" id="2058780"/>
    <lineage>
        <taxon>Bacteria</taxon>
        <taxon>Bacillati</taxon>
        <taxon>Actinomycetota</taxon>
        <taxon>Actinomycetes</taxon>
        <taxon>Propionibacteriales</taxon>
        <taxon>Nocardioidaceae</taxon>
        <taxon>Nocardioides</taxon>
    </lineage>
</organism>
<feature type="domain" description="PucR C-terminal helix-turn-helix" evidence="1">
    <location>
        <begin position="353"/>
        <end position="410"/>
    </location>
</feature>
<proteinExistence type="predicted"/>
<dbReference type="InterPro" id="IPR025751">
    <property type="entry name" value="RsbRD_N_dom"/>
</dbReference>